<evidence type="ECO:0000259" key="2">
    <source>
        <dbReference type="PROSITE" id="PS50902"/>
    </source>
</evidence>
<dbReference type="PANTHER" id="PTHR38030:SF2">
    <property type="entry name" value="PROTOPORPHYRINOGEN IX DEHYDROGENASE [QUINONE]"/>
    <property type="match status" value="1"/>
</dbReference>
<dbReference type="PROSITE" id="PS00201">
    <property type="entry name" value="FLAVODOXIN"/>
    <property type="match status" value="1"/>
</dbReference>
<name>A0A368ULM2_9BACT</name>
<comment type="cofactor">
    <cofactor evidence="1">
        <name>FMN</name>
        <dbReference type="ChEBI" id="CHEBI:58210"/>
    </cofactor>
</comment>
<evidence type="ECO:0000313" key="4">
    <source>
        <dbReference type="Proteomes" id="UP000252733"/>
    </source>
</evidence>
<comment type="caution">
    <text evidence="3">The sequence shown here is derived from an EMBL/GenBank/DDBJ whole genome shotgun (WGS) entry which is preliminary data.</text>
</comment>
<gene>
    <name evidence="3" type="ORF">DFO77_13424</name>
</gene>
<dbReference type="RefSeq" id="WP_114438023.1">
    <property type="nucleotide sequence ID" value="NZ_QPIZ01000034.1"/>
</dbReference>
<reference evidence="3 4" key="1">
    <citation type="submission" date="2018-07" db="EMBL/GenBank/DDBJ databases">
        <title>Freshwater and sediment microbial communities from various areas in North America, analyzing microbe dynamics in response to fracking.</title>
        <authorList>
            <person name="Lamendella R."/>
        </authorList>
    </citation>
    <scope>NUCLEOTIDE SEQUENCE [LARGE SCALE GENOMIC DNA]</scope>
    <source>
        <strain evidence="3 4">160A</strain>
    </source>
</reference>
<organism evidence="3 4">
    <name type="scientific">Marinilabilia salmonicolor</name>
    <dbReference type="NCBI Taxonomy" id="989"/>
    <lineage>
        <taxon>Bacteria</taxon>
        <taxon>Pseudomonadati</taxon>
        <taxon>Bacteroidota</taxon>
        <taxon>Bacteroidia</taxon>
        <taxon>Marinilabiliales</taxon>
        <taxon>Marinilabiliaceae</taxon>
        <taxon>Marinilabilia</taxon>
    </lineage>
</organism>
<dbReference type="SUPFAM" id="SSF52218">
    <property type="entry name" value="Flavoproteins"/>
    <property type="match status" value="1"/>
</dbReference>
<dbReference type="Pfam" id="PF12724">
    <property type="entry name" value="Flavodoxin_5"/>
    <property type="match status" value="1"/>
</dbReference>
<dbReference type="GO" id="GO:0010181">
    <property type="term" value="F:FMN binding"/>
    <property type="evidence" value="ECO:0007669"/>
    <property type="project" value="InterPro"/>
</dbReference>
<accession>A0A368ULM2</accession>
<dbReference type="EMBL" id="QPIZ01000034">
    <property type="protein sequence ID" value="RCW28910.1"/>
    <property type="molecule type" value="Genomic_DNA"/>
</dbReference>
<keyword evidence="4" id="KW-1185">Reference proteome</keyword>
<dbReference type="InterPro" id="IPR029039">
    <property type="entry name" value="Flavoprotein-like_sf"/>
</dbReference>
<dbReference type="AlphaFoldDB" id="A0A368ULM2"/>
<proteinExistence type="predicted"/>
<dbReference type="GO" id="GO:0009055">
    <property type="term" value="F:electron transfer activity"/>
    <property type="evidence" value="ECO:0007669"/>
    <property type="project" value="InterPro"/>
</dbReference>
<dbReference type="Gene3D" id="3.40.50.360">
    <property type="match status" value="1"/>
</dbReference>
<dbReference type="GO" id="GO:0070819">
    <property type="term" value="F:menaquinone-dependent protoporphyrinogen oxidase activity"/>
    <property type="evidence" value="ECO:0007669"/>
    <property type="project" value="TreeGrafter"/>
</dbReference>
<dbReference type="InterPro" id="IPR001226">
    <property type="entry name" value="Flavodoxin_CS"/>
</dbReference>
<feature type="domain" description="Flavodoxin-like" evidence="2">
    <location>
        <begin position="3"/>
        <end position="157"/>
    </location>
</feature>
<evidence type="ECO:0000313" key="3">
    <source>
        <dbReference type="EMBL" id="RCW28910.1"/>
    </source>
</evidence>
<dbReference type="InterPro" id="IPR026816">
    <property type="entry name" value="Flavodoxin_dom"/>
</dbReference>
<dbReference type="GO" id="GO:0006783">
    <property type="term" value="P:heme biosynthetic process"/>
    <property type="evidence" value="ECO:0007669"/>
    <property type="project" value="TreeGrafter"/>
</dbReference>
<dbReference type="PROSITE" id="PS50902">
    <property type="entry name" value="FLAVODOXIN_LIKE"/>
    <property type="match status" value="1"/>
</dbReference>
<dbReference type="InterPro" id="IPR052200">
    <property type="entry name" value="Protoporphyrinogen_IX_DH"/>
</dbReference>
<dbReference type="InterPro" id="IPR008254">
    <property type="entry name" value="Flavodoxin/NO_synth"/>
</dbReference>
<evidence type="ECO:0000256" key="1">
    <source>
        <dbReference type="ARBA" id="ARBA00001917"/>
    </source>
</evidence>
<protein>
    <submittedName>
        <fullName evidence="3">Menaquinone-dependent protoporphyrinogen oxidase</fullName>
    </submittedName>
</protein>
<sequence length="157" mass="17855">MKTAIIYTSKHGTTRKVAEEIAGLLSPNEVTLIMAGQKEETDLELYDKIIIGGSIHAGTISKSLRKFLKSHRNLLLRKHLGLFLCCMFEEEAEEQMHRAFPEDLRNHAKSCHLVGGEYLFEEMNFIEKAMTRKIAGVSDSVSRLKHDKINQLVRELS</sequence>
<dbReference type="PANTHER" id="PTHR38030">
    <property type="entry name" value="PROTOPORPHYRINOGEN IX DEHYDROGENASE [MENAQUINONE]"/>
    <property type="match status" value="1"/>
</dbReference>
<dbReference type="Proteomes" id="UP000252733">
    <property type="component" value="Unassembled WGS sequence"/>
</dbReference>